<dbReference type="PANTHER" id="PTHR30521:SF5">
    <property type="entry name" value="BLR4509 PROTEIN"/>
    <property type="match status" value="1"/>
</dbReference>
<evidence type="ECO:0000256" key="2">
    <source>
        <dbReference type="ARBA" id="ARBA00022559"/>
    </source>
</evidence>
<dbReference type="GO" id="GO:0005829">
    <property type="term" value="C:cytosol"/>
    <property type="evidence" value="ECO:0007669"/>
    <property type="project" value="TreeGrafter"/>
</dbReference>
<comment type="cofactor">
    <cofactor evidence="1">
        <name>heme b</name>
        <dbReference type="ChEBI" id="CHEBI:60344"/>
    </cofactor>
</comment>
<keyword evidence="3" id="KW-0479">Metal-binding</keyword>
<dbReference type="PROSITE" id="PS51404">
    <property type="entry name" value="DYP_PEROXIDASE"/>
    <property type="match status" value="1"/>
</dbReference>
<dbReference type="GO" id="GO:0046872">
    <property type="term" value="F:metal ion binding"/>
    <property type="evidence" value="ECO:0007669"/>
    <property type="project" value="UniProtKB-KW"/>
</dbReference>
<keyword evidence="7" id="KW-1185">Reference proteome</keyword>
<dbReference type="EMBL" id="JAGISH010000004">
    <property type="protein sequence ID" value="MBP0482742.1"/>
    <property type="molecule type" value="Genomic_DNA"/>
</dbReference>
<gene>
    <name evidence="6" type="ORF">J5474_09595</name>
</gene>
<evidence type="ECO:0000313" key="6">
    <source>
        <dbReference type="EMBL" id="MBP0482742.1"/>
    </source>
</evidence>
<evidence type="ECO:0000256" key="1">
    <source>
        <dbReference type="ARBA" id="ARBA00001970"/>
    </source>
</evidence>
<name>A0A940MRJ6_9RHOB</name>
<dbReference type="GO" id="GO:0004601">
    <property type="term" value="F:peroxidase activity"/>
    <property type="evidence" value="ECO:0007669"/>
    <property type="project" value="UniProtKB-KW"/>
</dbReference>
<dbReference type="RefSeq" id="WP_209360680.1">
    <property type="nucleotide sequence ID" value="NZ_JAGISH010000004.1"/>
</dbReference>
<dbReference type="Proteomes" id="UP000675940">
    <property type="component" value="Unassembled WGS sequence"/>
</dbReference>
<accession>A0A940MRJ6</accession>
<dbReference type="SUPFAM" id="SSF54909">
    <property type="entry name" value="Dimeric alpha+beta barrel"/>
    <property type="match status" value="1"/>
</dbReference>
<sequence length="570" mass="64346">MSYRLDLDDIQGNVVRAYGRYSFPFARYMFFNIREPAAGRKFVNQLLGHVTTAARWTNGNQKPSCTLNCGFTFLGLYMLELSQRVLQGMPEEFIAGMKDRAFLLGDRDQTKPEPELGDWAHHWDRIWRENRAFAMHEHKDVHIWVSLNAQRKRTPGYATDDLSDPALKVIEPVPDLGQLTDRLRSYVSDSKGGVALLSTNGRNGADPWMDAQAVFRDFDGIKLPTAKEHFGFTDGVGDPVFAGQLPQEQERIRVRGRGKRMGTTTENDGWEPLAPGEFILGHPDEAQELPPSARPPEFTRNGTFMAYRKLHEMVDTFRRSVRAEAERYARVQGIDQAEAEVTLRAKMCGRWPDGIPLAHAPTHAEWQAKRQVEGFEDPSALKAFLAEIAYLDKPESSDFRFADDMKGYRTPPGAHMRRVNTRDYLDPMNAPEGDNPNATTALNKRRRIMRRGLPYGTLPAEEQTDETEQGVLMMVLCASLFRQFEFIQQQWIEYGLDFHQGNDTCPLLGRHDTHRRMAIPADPGKSGKGGACPYTISGLDTVVECRGGDYFFIPSITALRALAMGVVDPT</sequence>
<dbReference type="GO" id="GO:0020037">
    <property type="term" value="F:heme binding"/>
    <property type="evidence" value="ECO:0007669"/>
    <property type="project" value="InterPro"/>
</dbReference>
<comment type="caution">
    <text evidence="6">The sequence shown here is derived from an EMBL/GenBank/DDBJ whole genome shotgun (WGS) entry which is preliminary data.</text>
</comment>
<evidence type="ECO:0000256" key="5">
    <source>
        <dbReference type="ARBA" id="ARBA00023004"/>
    </source>
</evidence>
<evidence type="ECO:0000256" key="4">
    <source>
        <dbReference type="ARBA" id="ARBA00023002"/>
    </source>
</evidence>
<keyword evidence="2 6" id="KW-0575">Peroxidase</keyword>
<evidence type="ECO:0000313" key="7">
    <source>
        <dbReference type="Proteomes" id="UP000675940"/>
    </source>
</evidence>
<keyword evidence="4" id="KW-0560">Oxidoreductase</keyword>
<proteinExistence type="predicted"/>
<organism evidence="6 7">
    <name type="scientific">Sagittula salina</name>
    <dbReference type="NCBI Taxonomy" id="2820268"/>
    <lineage>
        <taxon>Bacteria</taxon>
        <taxon>Pseudomonadati</taxon>
        <taxon>Pseudomonadota</taxon>
        <taxon>Alphaproteobacteria</taxon>
        <taxon>Rhodobacterales</taxon>
        <taxon>Roseobacteraceae</taxon>
        <taxon>Sagittula</taxon>
    </lineage>
</organism>
<dbReference type="InterPro" id="IPR006314">
    <property type="entry name" value="Dyp_peroxidase"/>
</dbReference>
<keyword evidence="5" id="KW-0408">Iron</keyword>
<dbReference type="AlphaFoldDB" id="A0A940MRJ6"/>
<dbReference type="PANTHER" id="PTHR30521">
    <property type="entry name" value="DEFERROCHELATASE/PEROXIDASE"/>
    <property type="match status" value="1"/>
</dbReference>
<protein>
    <submittedName>
        <fullName evidence="6">Peroxidase</fullName>
    </submittedName>
</protein>
<reference evidence="6" key="1">
    <citation type="submission" date="2021-03" db="EMBL/GenBank/DDBJ databases">
        <title>Sagittula salina sp. nov. strain M10.9X isolated from the marine waste.</title>
        <authorList>
            <person name="Satari L."/>
            <person name="Molina-Menor E."/>
            <person name="Vidal-Verdu A."/>
            <person name="Pascual J."/>
            <person name="Pereto J."/>
            <person name="Porcar M."/>
        </authorList>
    </citation>
    <scope>NUCLEOTIDE SEQUENCE</scope>
    <source>
        <strain evidence="6">M10.9X</strain>
    </source>
</reference>
<dbReference type="InterPro" id="IPR011008">
    <property type="entry name" value="Dimeric_a/b-barrel"/>
</dbReference>
<evidence type="ECO:0000256" key="3">
    <source>
        <dbReference type="ARBA" id="ARBA00022723"/>
    </source>
</evidence>